<dbReference type="AlphaFoldDB" id="A0A6I1HYR8"/>
<sequence length="131" mass="14123">MRSSLASRLCAIGAPLFLLLSAASHANDDRATVTVTAALPTEQFFENAALSGVLLAHGQLDRRIAASDAASDAASLYQAIRQGNPNAEWLRYDDEGQGLTLPGNRIDFWRKVEQFLARHNAPPLTPDPAQP</sequence>
<dbReference type="RefSeq" id="WP_152284199.1">
    <property type="nucleotide sequence ID" value="NZ_WFLI01000030.1"/>
</dbReference>
<dbReference type="Proteomes" id="UP000468717">
    <property type="component" value="Unassembled WGS sequence"/>
</dbReference>
<dbReference type="Gene3D" id="3.40.50.1820">
    <property type="entry name" value="alpha/beta hydrolase"/>
    <property type="match status" value="1"/>
</dbReference>
<dbReference type="InterPro" id="IPR029058">
    <property type="entry name" value="AB_hydrolase_fold"/>
</dbReference>
<evidence type="ECO:0008006" key="4">
    <source>
        <dbReference type="Google" id="ProtNLM"/>
    </source>
</evidence>
<name>A0A6I1HYR8_9BURK</name>
<evidence type="ECO:0000313" key="3">
    <source>
        <dbReference type="Proteomes" id="UP000468717"/>
    </source>
</evidence>
<organism evidence="2 3">
    <name type="scientific">Janthinobacterium violaceinigrum</name>
    <dbReference type="NCBI Taxonomy" id="2654252"/>
    <lineage>
        <taxon>Bacteria</taxon>
        <taxon>Pseudomonadati</taxon>
        <taxon>Pseudomonadota</taxon>
        <taxon>Betaproteobacteria</taxon>
        <taxon>Burkholderiales</taxon>
        <taxon>Oxalobacteraceae</taxon>
        <taxon>Janthinobacterium</taxon>
    </lineage>
</organism>
<reference evidence="2 3" key="1">
    <citation type="submission" date="2019-10" db="EMBL/GenBank/DDBJ databases">
        <title>Three novel species isolated from a subtropical stream in China.</title>
        <authorList>
            <person name="Lu H."/>
        </authorList>
    </citation>
    <scope>NUCLEOTIDE SEQUENCE [LARGE SCALE GENOMIC DNA]</scope>
    <source>
        <strain evidence="2 3">FT13W</strain>
    </source>
</reference>
<keyword evidence="3" id="KW-1185">Reference proteome</keyword>
<feature type="signal peptide" evidence="1">
    <location>
        <begin position="1"/>
        <end position="26"/>
    </location>
</feature>
<protein>
    <recommendedName>
        <fullName evidence="4">Peptidase S9 prolyl oligopeptidase catalytic domain-containing protein</fullName>
    </recommendedName>
</protein>
<feature type="chain" id="PRO_5026286889" description="Peptidase S9 prolyl oligopeptidase catalytic domain-containing protein" evidence="1">
    <location>
        <begin position="27"/>
        <end position="131"/>
    </location>
</feature>
<proteinExistence type="predicted"/>
<gene>
    <name evidence="2" type="ORF">GCN75_21360</name>
</gene>
<keyword evidence="1" id="KW-0732">Signal</keyword>
<dbReference type="EMBL" id="WFLI01000030">
    <property type="protein sequence ID" value="KAB8062810.1"/>
    <property type="molecule type" value="Genomic_DNA"/>
</dbReference>
<evidence type="ECO:0000256" key="1">
    <source>
        <dbReference type="SAM" id="SignalP"/>
    </source>
</evidence>
<comment type="caution">
    <text evidence="2">The sequence shown here is derived from an EMBL/GenBank/DDBJ whole genome shotgun (WGS) entry which is preliminary data.</text>
</comment>
<accession>A0A6I1HYR8</accession>
<evidence type="ECO:0000313" key="2">
    <source>
        <dbReference type="EMBL" id="KAB8062810.1"/>
    </source>
</evidence>
<dbReference type="SUPFAM" id="SSF53474">
    <property type="entry name" value="alpha/beta-Hydrolases"/>
    <property type="match status" value="1"/>
</dbReference>